<keyword evidence="2" id="KW-1185">Reference proteome</keyword>
<comment type="caution">
    <text evidence="1">The sequence shown here is derived from an EMBL/GenBank/DDBJ whole genome shotgun (WGS) entry which is preliminary data.</text>
</comment>
<protein>
    <submittedName>
        <fullName evidence="1">Uncharacterized protein</fullName>
    </submittedName>
</protein>
<name>I8XUJ3_9BACE</name>
<dbReference type="RefSeq" id="WP_007483102.1">
    <property type="nucleotide sequence ID" value="NZ_JH724314.1"/>
</dbReference>
<accession>I8XUJ3</accession>
<reference evidence="1 2" key="1">
    <citation type="submission" date="2012-02" db="EMBL/GenBank/DDBJ databases">
        <title>The Genome Sequence of Bacteroides nordii CL02T12C05.</title>
        <authorList>
            <consortium name="The Broad Institute Genome Sequencing Platform"/>
            <person name="Earl A."/>
            <person name="Ward D."/>
            <person name="Feldgarden M."/>
            <person name="Gevers D."/>
            <person name="Zitomersky N.L."/>
            <person name="Coyne M.J."/>
            <person name="Comstock L.E."/>
            <person name="Young S.K."/>
            <person name="Zeng Q."/>
            <person name="Gargeya S."/>
            <person name="Fitzgerald M."/>
            <person name="Haas B."/>
            <person name="Abouelleil A."/>
            <person name="Alvarado L."/>
            <person name="Arachchi H.M."/>
            <person name="Berlin A."/>
            <person name="Chapman S.B."/>
            <person name="Gearin G."/>
            <person name="Goldberg J."/>
            <person name="Griggs A."/>
            <person name="Gujja S."/>
            <person name="Hansen M."/>
            <person name="Heiman D."/>
            <person name="Howarth C."/>
            <person name="Larimer J."/>
            <person name="Lui A."/>
            <person name="MacDonald P.J.P."/>
            <person name="McCowen C."/>
            <person name="Montmayeur A."/>
            <person name="Murphy C."/>
            <person name="Neiman D."/>
            <person name="Pearson M."/>
            <person name="Priest M."/>
            <person name="Roberts A."/>
            <person name="Saif S."/>
            <person name="Shea T."/>
            <person name="Sisk P."/>
            <person name="Stolte C."/>
            <person name="Sykes S."/>
            <person name="Wortman J."/>
            <person name="Nusbaum C."/>
            <person name="Birren B."/>
        </authorList>
    </citation>
    <scope>NUCLEOTIDE SEQUENCE [LARGE SCALE GENOMIC DNA]</scope>
    <source>
        <strain evidence="1 2">CL02T12C05</strain>
    </source>
</reference>
<evidence type="ECO:0000313" key="1">
    <source>
        <dbReference type="EMBL" id="EIY54585.1"/>
    </source>
</evidence>
<dbReference type="AlphaFoldDB" id="I8XUJ3"/>
<proteinExistence type="predicted"/>
<dbReference type="Proteomes" id="UP000003089">
    <property type="component" value="Unassembled WGS sequence"/>
</dbReference>
<evidence type="ECO:0000313" key="2">
    <source>
        <dbReference type="Proteomes" id="UP000003089"/>
    </source>
</evidence>
<dbReference type="HOGENOM" id="CLU_632610_0_0_10"/>
<sequence>MKKQYNVIITTREAKARSKRLRESGISGSSINISGGILIDDISNLGERHTHENLSTLNRLSSDESNYLQMRISALDEDSGVVVISDEKVKAGYSDAAAYSDEAAHANKAAYADIAHDLDIDSPVNERFLRKDQADGTDYLLELNGGIIVRSSKTASQFHSVLSDGLIEEDSMGMSANVIEESDDDSQPLSVALIEVPASDGATTLGGLRNVDDTADTFSDTDDILVRKAGTKEWAVERLIRSGWIPVNTTSERDALDTSYLLKGCVCYVFNEDALYKWTGTAWEKKELGGGGSTGIQRNVRITNNLDSKNISASKGEPCLLKFTFVSQERYDSGEAYEDTGERGVCLISVKSSNSDEYAVVKQLPVNSAVPTTIDVAEFLTSGVNNVMIKVTGTVTEVTTLAFVYTVQLTSLSVDAGNFKWWTAYTGNLKAFL</sequence>
<dbReference type="EMBL" id="AGXS01000003">
    <property type="protein sequence ID" value="EIY54585.1"/>
    <property type="molecule type" value="Genomic_DNA"/>
</dbReference>
<organism evidence="1 2">
    <name type="scientific">Bacteroides nordii CL02T12C05</name>
    <dbReference type="NCBI Taxonomy" id="997884"/>
    <lineage>
        <taxon>Bacteria</taxon>
        <taxon>Pseudomonadati</taxon>
        <taxon>Bacteroidota</taxon>
        <taxon>Bacteroidia</taxon>
        <taxon>Bacteroidales</taxon>
        <taxon>Bacteroidaceae</taxon>
        <taxon>Bacteroides</taxon>
    </lineage>
</organism>
<gene>
    <name evidence="1" type="ORF">HMPREF1068_00298</name>
</gene>
<dbReference type="STRING" id="997884.HMPREF1068_00298"/>
<dbReference type="PATRIC" id="fig|997884.3.peg.320"/>
<dbReference type="eggNOG" id="ENOG5033004">
    <property type="taxonomic scope" value="Bacteria"/>
</dbReference>